<comment type="caution">
    <text evidence="1">The sequence shown here is derived from an EMBL/GenBank/DDBJ whole genome shotgun (WGS) entry which is preliminary data.</text>
</comment>
<accession>A0ACA9Q378</accession>
<sequence>TLKIRSIPGSVSNWTIGQSANEYYWLAQLFQSNFPINHLISLVNLIFQLSNCQH</sequence>
<evidence type="ECO:0000313" key="1">
    <source>
        <dbReference type="EMBL" id="CAG8731319.1"/>
    </source>
</evidence>
<protein>
    <submittedName>
        <fullName evidence="1">24136_t:CDS:1</fullName>
    </submittedName>
</protein>
<reference evidence="1" key="1">
    <citation type="submission" date="2021-06" db="EMBL/GenBank/DDBJ databases">
        <authorList>
            <person name="Kallberg Y."/>
            <person name="Tangrot J."/>
            <person name="Rosling A."/>
        </authorList>
    </citation>
    <scope>NUCLEOTIDE SEQUENCE</scope>
    <source>
        <strain evidence="1">MA461A</strain>
    </source>
</reference>
<dbReference type="EMBL" id="CAJVQC010025873">
    <property type="protein sequence ID" value="CAG8731319.1"/>
    <property type="molecule type" value="Genomic_DNA"/>
</dbReference>
<gene>
    <name evidence="1" type="ORF">RPERSI_LOCUS12189</name>
</gene>
<feature type="non-terminal residue" evidence="1">
    <location>
        <position position="1"/>
    </location>
</feature>
<organism evidence="1 2">
    <name type="scientific">Racocetra persica</name>
    <dbReference type="NCBI Taxonomy" id="160502"/>
    <lineage>
        <taxon>Eukaryota</taxon>
        <taxon>Fungi</taxon>
        <taxon>Fungi incertae sedis</taxon>
        <taxon>Mucoromycota</taxon>
        <taxon>Glomeromycotina</taxon>
        <taxon>Glomeromycetes</taxon>
        <taxon>Diversisporales</taxon>
        <taxon>Gigasporaceae</taxon>
        <taxon>Racocetra</taxon>
    </lineage>
</organism>
<proteinExistence type="predicted"/>
<dbReference type="Proteomes" id="UP000789920">
    <property type="component" value="Unassembled WGS sequence"/>
</dbReference>
<evidence type="ECO:0000313" key="2">
    <source>
        <dbReference type="Proteomes" id="UP000789920"/>
    </source>
</evidence>
<name>A0ACA9Q378_9GLOM</name>
<keyword evidence="2" id="KW-1185">Reference proteome</keyword>